<comment type="caution">
    <text evidence="1">The sequence shown here is derived from an EMBL/GenBank/DDBJ whole genome shotgun (WGS) entry which is preliminary data.</text>
</comment>
<reference evidence="1 2" key="1">
    <citation type="journal article" date="2016" name="Nat. Commun.">
        <title>Thousands of microbial genomes shed light on interconnected biogeochemical processes in an aquifer system.</title>
        <authorList>
            <person name="Anantharaman K."/>
            <person name="Brown C.T."/>
            <person name="Hug L.A."/>
            <person name="Sharon I."/>
            <person name="Castelle C.J."/>
            <person name="Probst A.J."/>
            <person name="Thomas B.C."/>
            <person name="Singh A."/>
            <person name="Wilkins M.J."/>
            <person name="Karaoz U."/>
            <person name="Brodie E.L."/>
            <person name="Williams K.H."/>
            <person name="Hubbard S.S."/>
            <person name="Banfield J.F."/>
        </authorList>
    </citation>
    <scope>NUCLEOTIDE SEQUENCE [LARGE SCALE GENOMIC DNA]</scope>
</reference>
<protein>
    <submittedName>
        <fullName evidence="1">Uncharacterized protein</fullName>
    </submittedName>
</protein>
<gene>
    <name evidence="1" type="ORF">A2108_02050</name>
</gene>
<sequence length="61" mass="6987">MVCISGQFFPKKRLLFLPKIPYDLVAKRSEANLKTLQFPLWWTYGESNPDFPDVPKGFGGP</sequence>
<dbReference type="Proteomes" id="UP000178303">
    <property type="component" value="Unassembled WGS sequence"/>
</dbReference>
<organism evidence="1 2">
    <name type="scientific">Candidatus Wolfebacteria bacterium GWA1_42_9</name>
    <dbReference type="NCBI Taxonomy" id="1802553"/>
    <lineage>
        <taxon>Bacteria</taxon>
        <taxon>Candidatus Wolfeibacteriota</taxon>
    </lineage>
</organism>
<evidence type="ECO:0000313" key="2">
    <source>
        <dbReference type="Proteomes" id="UP000178303"/>
    </source>
</evidence>
<dbReference type="AlphaFoldDB" id="A0A1F8DNE4"/>
<name>A0A1F8DNE4_9BACT</name>
<dbReference type="EMBL" id="MGIN01000005">
    <property type="protein sequence ID" value="OGM90143.1"/>
    <property type="molecule type" value="Genomic_DNA"/>
</dbReference>
<proteinExistence type="predicted"/>
<accession>A0A1F8DNE4</accession>
<evidence type="ECO:0000313" key="1">
    <source>
        <dbReference type="EMBL" id="OGM90143.1"/>
    </source>
</evidence>